<evidence type="ECO:0000256" key="5">
    <source>
        <dbReference type="ARBA" id="ARBA00023136"/>
    </source>
</evidence>
<evidence type="ECO:0000256" key="6">
    <source>
        <dbReference type="SAM" id="Phobius"/>
    </source>
</evidence>
<keyword evidence="8" id="KW-1185">Reference proteome</keyword>
<feature type="transmembrane region" description="Helical" evidence="6">
    <location>
        <begin position="350"/>
        <end position="372"/>
    </location>
</feature>
<evidence type="ECO:0000256" key="3">
    <source>
        <dbReference type="ARBA" id="ARBA00022692"/>
    </source>
</evidence>
<accession>A0A199XSN9</accession>
<dbReference type="PANTHER" id="PTHR33529">
    <property type="entry name" value="SLR0882 PROTEIN-RELATED"/>
    <property type="match status" value="1"/>
</dbReference>
<gene>
    <name evidence="7" type="primary">lptG</name>
    <name evidence="7" type="ORF">FLB_05070</name>
</gene>
<feature type="transmembrane region" description="Helical" evidence="6">
    <location>
        <begin position="28"/>
        <end position="48"/>
    </location>
</feature>
<comment type="subcellular location">
    <subcellularLocation>
        <location evidence="1">Cell membrane</location>
        <topology evidence="1">Multi-pass membrane protein</topology>
    </subcellularLocation>
</comment>
<sequence>MDKKTEKRFSLPGLGGLTIIDKYILKRYLATFGVMLLLFIPIGIVIDVSEKIDKMLENKIPFLDIAFYYYNFTIYFANSLFPIFLFLSIIWFTSKLANNTEIIAILGSGISFARFLRPYIIGASIVSILVLLMGFFLVPSASEEFNNFRYTYLKGGGKEAMHGDNTDVYRQINDHEFIYVNSFNPETKMAFNFSLEKFKKEQLMSKMTASRIKWNPEDSTYTLYDYTKRTVGAMGDKIEKAPEKKFRFAFDLEDLTPLVYIAETLSLSELNAFIEKERKRGSSNINVYLVVLYKKYSVPVSAFILTIIAVSVSAMKRRGGMGTNLAIGIAIAFAFVFFDKIFGTIAEKSSFSPLVAVWLPNIFFGILAIYLLRNAKR</sequence>
<keyword evidence="3 6" id="KW-0812">Transmembrane</keyword>
<proteinExistence type="predicted"/>
<evidence type="ECO:0000313" key="8">
    <source>
        <dbReference type="Proteomes" id="UP000093807"/>
    </source>
</evidence>
<feature type="transmembrane region" description="Helical" evidence="6">
    <location>
        <begin position="321"/>
        <end position="338"/>
    </location>
</feature>
<organism evidence="7 8">
    <name type="scientific">Flavobacterium succinicans</name>
    <dbReference type="NCBI Taxonomy" id="29536"/>
    <lineage>
        <taxon>Bacteria</taxon>
        <taxon>Pseudomonadati</taxon>
        <taxon>Bacteroidota</taxon>
        <taxon>Flavobacteriia</taxon>
        <taxon>Flavobacteriales</taxon>
        <taxon>Flavobacteriaceae</taxon>
        <taxon>Flavobacterium</taxon>
    </lineage>
</organism>
<evidence type="ECO:0000313" key="7">
    <source>
        <dbReference type="EMBL" id="OAZ04660.1"/>
    </source>
</evidence>
<feature type="transmembrane region" description="Helical" evidence="6">
    <location>
        <begin position="296"/>
        <end position="314"/>
    </location>
</feature>
<reference evidence="7 8" key="1">
    <citation type="submission" date="2016-06" db="EMBL/GenBank/DDBJ databases">
        <title>Draft genome sequence of Flavobacterium succinicans strain DD5b.</title>
        <authorList>
            <person name="Poehlein A."/>
            <person name="Daniel R."/>
            <person name="Simeonova D.D."/>
        </authorList>
    </citation>
    <scope>NUCLEOTIDE SEQUENCE [LARGE SCALE GENOMIC DNA]</scope>
    <source>
        <strain evidence="7 8">DD5b</strain>
    </source>
</reference>
<dbReference type="Proteomes" id="UP000093807">
    <property type="component" value="Unassembled WGS sequence"/>
</dbReference>
<evidence type="ECO:0000256" key="1">
    <source>
        <dbReference type="ARBA" id="ARBA00004651"/>
    </source>
</evidence>
<keyword evidence="5 6" id="KW-0472">Membrane</keyword>
<dbReference type="RefSeq" id="WP_064714389.1">
    <property type="nucleotide sequence ID" value="NZ_JMTM01000017.1"/>
</dbReference>
<dbReference type="GO" id="GO:0015920">
    <property type="term" value="P:lipopolysaccharide transport"/>
    <property type="evidence" value="ECO:0007669"/>
    <property type="project" value="TreeGrafter"/>
</dbReference>
<protein>
    <submittedName>
        <fullName evidence="7">Lipopolysaccharide export system permease protein LptG</fullName>
    </submittedName>
</protein>
<comment type="caution">
    <text evidence="7">The sequence shown here is derived from an EMBL/GenBank/DDBJ whole genome shotgun (WGS) entry which is preliminary data.</text>
</comment>
<feature type="transmembrane region" description="Helical" evidence="6">
    <location>
        <begin position="68"/>
        <end position="94"/>
    </location>
</feature>
<dbReference type="OrthoDB" id="9807977at2"/>
<evidence type="ECO:0000256" key="2">
    <source>
        <dbReference type="ARBA" id="ARBA00022475"/>
    </source>
</evidence>
<dbReference type="Pfam" id="PF03739">
    <property type="entry name" value="LptF_LptG"/>
    <property type="match status" value="1"/>
</dbReference>
<keyword evidence="4 6" id="KW-1133">Transmembrane helix</keyword>
<keyword evidence="2" id="KW-1003">Cell membrane</keyword>
<feature type="transmembrane region" description="Helical" evidence="6">
    <location>
        <begin position="115"/>
        <end position="138"/>
    </location>
</feature>
<dbReference type="PATRIC" id="fig|29536.5.peg.532"/>
<dbReference type="InterPro" id="IPR005495">
    <property type="entry name" value="LptG/LptF_permease"/>
</dbReference>
<dbReference type="AlphaFoldDB" id="A0A199XSN9"/>
<evidence type="ECO:0000256" key="4">
    <source>
        <dbReference type="ARBA" id="ARBA00022989"/>
    </source>
</evidence>
<dbReference type="GO" id="GO:0043190">
    <property type="term" value="C:ATP-binding cassette (ABC) transporter complex"/>
    <property type="evidence" value="ECO:0007669"/>
    <property type="project" value="TreeGrafter"/>
</dbReference>
<name>A0A199XSN9_9FLAO</name>
<dbReference type="EMBL" id="JMTM01000017">
    <property type="protein sequence ID" value="OAZ04660.1"/>
    <property type="molecule type" value="Genomic_DNA"/>
</dbReference>
<dbReference type="PANTHER" id="PTHR33529:SF8">
    <property type="entry name" value="PERMEASE, YJGP_YJGQ FAMILY"/>
    <property type="match status" value="1"/>
</dbReference>